<reference evidence="2 3" key="1">
    <citation type="submission" date="2017-03" db="EMBL/GenBank/DDBJ databases">
        <authorList>
            <person name="Afonso C.L."/>
            <person name="Miller P.J."/>
            <person name="Scott M.A."/>
            <person name="Spackman E."/>
            <person name="Goraichik I."/>
            <person name="Dimitrov K.M."/>
            <person name="Suarez D.L."/>
            <person name="Swayne D.E."/>
        </authorList>
    </citation>
    <scope>NUCLEOTIDE SEQUENCE [LARGE SCALE GENOMIC DNA]</scope>
    <source>
        <strain evidence="2 3">CECT 8287</strain>
    </source>
</reference>
<keyword evidence="3" id="KW-1185">Reference proteome</keyword>
<protein>
    <submittedName>
        <fullName evidence="2">Uncharacterized protein</fullName>
    </submittedName>
</protein>
<keyword evidence="1" id="KW-0732">Signal</keyword>
<dbReference type="RefSeq" id="WP_085891212.1">
    <property type="nucleotide sequence ID" value="NZ_FWFL01000002.1"/>
</dbReference>
<feature type="chain" id="PRO_5012554376" evidence="1">
    <location>
        <begin position="24"/>
        <end position="211"/>
    </location>
</feature>
<dbReference type="AlphaFoldDB" id="A0A1Y5RPD2"/>
<evidence type="ECO:0000313" key="3">
    <source>
        <dbReference type="Proteomes" id="UP000193827"/>
    </source>
</evidence>
<dbReference type="EMBL" id="FWFL01000002">
    <property type="protein sequence ID" value="SLN22256.1"/>
    <property type="molecule type" value="Genomic_DNA"/>
</dbReference>
<accession>A0A1Y5RPD2</accession>
<gene>
    <name evidence="2" type="ORF">PEL8287_00971</name>
</gene>
<proteinExistence type="predicted"/>
<evidence type="ECO:0000313" key="2">
    <source>
        <dbReference type="EMBL" id="SLN22256.1"/>
    </source>
</evidence>
<name>A0A1Y5RPD2_9RHOB</name>
<feature type="signal peptide" evidence="1">
    <location>
        <begin position="1"/>
        <end position="23"/>
    </location>
</feature>
<evidence type="ECO:0000256" key="1">
    <source>
        <dbReference type="SAM" id="SignalP"/>
    </source>
</evidence>
<organism evidence="2 3">
    <name type="scientific">Roseovarius litorisediminis</name>
    <dbReference type="NCBI Taxonomy" id="1312363"/>
    <lineage>
        <taxon>Bacteria</taxon>
        <taxon>Pseudomonadati</taxon>
        <taxon>Pseudomonadota</taxon>
        <taxon>Alphaproteobacteria</taxon>
        <taxon>Rhodobacterales</taxon>
        <taxon>Roseobacteraceae</taxon>
        <taxon>Roseovarius</taxon>
    </lineage>
</organism>
<sequence>MPKIFLNALFLLVSLMLPSQTLAGPDYSGALLAFPSECRNQLKDRGGVVTCKIPLQGGTSIKIDLVFDKFTINAFAKQIGVTREKFIGNPRGYMRGALKHFEKMAVKQRDSGRGRIQIIAQSVRPARATKAQRGLDECLYFMEDAHVSERSGKYLARVDVSGVRCLGFDTALDRVWYTYVEIGAVHKSETRGRLPNFDDYTARILRSLKLN</sequence>
<dbReference type="Proteomes" id="UP000193827">
    <property type="component" value="Unassembled WGS sequence"/>
</dbReference>